<evidence type="ECO:0000313" key="7">
    <source>
        <dbReference type="EMBL" id="GAA5078523.1"/>
    </source>
</evidence>
<feature type="transmembrane region" description="Helical" evidence="5">
    <location>
        <begin position="232"/>
        <end position="252"/>
    </location>
</feature>
<dbReference type="Pfam" id="PF07690">
    <property type="entry name" value="MFS_1"/>
    <property type="match status" value="1"/>
</dbReference>
<reference evidence="8" key="1">
    <citation type="journal article" date="2019" name="Int. J. Syst. Evol. Microbiol.">
        <title>The Global Catalogue of Microorganisms (GCM) 10K type strain sequencing project: providing services to taxonomists for standard genome sequencing and annotation.</title>
        <authorList>
            <consortium name="The Broad Institute Genomics Platform"/>
            <consortium name="The Broad Institute Genome Sequencing Center for Infectious Disease"/>
            <person name="Wu L."/>
            <person name="Ma J."/>
        </authorList>
    </citation>
    <scope>NUCLEOTIDE SEQUENCE [LARGE SCALE GENOMIC DNA]</scope>
    <source>
        <strain evidence="8">JCM 18015</strain>
    </source>
</reference>
<dbReference type="InterPro" id="IPR011701">
    <property type="entry name" value="MFS"/>
</dbReference>
<evidence type="ECO:0000259" key="6">
    <source>
        <dbReference type="PROSITE" id="PS50850"/>
    </source>
</evidence>
<feature type="transmembrane region" description="Helical" evidence="5">
    <location>
        <begin position="264"/>
        <end position="283"/>
    </location>
</feature>
<proteinExistence type="predicted"/>
<feature type="transmembrane region" description="Helical" evidence="5">
    <location>
        <begin position="132"/>
        <end position="152"/>
    </location>
</feature>
<organism evidence="7 8">
    <name type="scientific">[Roseibacterium] beibuensis</name>
    <dbReference type="NCBI Taxonomy" id="1193142"/>
    <lineage>
        <taxon>Bacteria</taxon>
        <taxon>Pseudomonadati</taxon>
        <taxon>Pseudomonadota</taxon>
        <taxon>Alphaproteobacteria</taxon>
        <taxon>Rhodobacterales</taxon>
        <taxon>Roseobacteraceae</taxon>
        <taxon>Roseicyclus</taxon>
    </lineage>
</organism>
<dbReference type="InterPro" id="IPR005828">
    <property type="entry name" value="MFS_sugar_transport-like"/>
</dbReference>
<keyword evidence="3 5" id="KW-1133">Transmembrane helix</keyword>
<dbReference type="SUPFAM" id="SSF103473">
    <property type="entry name" value="MFS general substrate transporter"/>
    <property type="match status" value="1"/>
</dbReference>
<feature type="transmembrane region" description="Helical" evidence="5">
    <location>
        <begin position="198"/>
        <end position="220"/>
    </location>
</feature>
<evidence type="ECO:0000313" key="8">
    <source>
        <dbReference type="Proteomes" id="UP001499910"/>
    </source>
</evidence>
<feature type="transmembrane region" description="Helical" evidence="5">
    <location>
        <begin position="39"/>
        <end position="61"/>
    </location>
</feature>
<evidence type="ECO:0000256" key="3">
    <source>
        <dbReference type="ARBA" id="ARBA00022989"/>
    </source>
</evidence>
<comment type="subcellular location">
    <subcellularLocation>
        <location evidence="1">Membrane</location>
    </subcellularLocation>
</comment>
<dbReference type="InterPro" id="IPR020846">
    <property type="entry name" value="MFS_dom"/>
</dbReference>
<feature type="transmembrane region" description="Helical" evidence="5">
    <location>
        <begin position="97"/>
        <end position="120"/>
    </location>
</feature>
<dbReference type="PROSITE" id="PS50850">
    <property type="entry name" value="MFS"/>
    <property type="match status" value="1"/>
</dbReference>
<evidence type="ECO:0000256" key="1">
    <source>
        <dbReference type="ARBA" id="ARBA00004370"/>
    </source>
</evidence>
<evidence type="ECO:0000256" key="5">
    <source>
        <dbReference type="SAM" id="Phobius"/>
    </source>
</evidence>
<keyword evidence="2 5" id="KW-0812">Transmembrane</keyword>
<protein>
    <submittedName>
        <fullName evidence="7">MFS transporter</fullName>
    </submittedName>
</protein>
<dbReference type="InterPro" id="IPR047200">
    <property type="entry name" value="MFS_YcaD-like"/>
</dbReference>
<evidence type="ECO:0000256" key="2">
    <source>
        <dbReference type="ARBA" id="ARBA00022692"/>
    </source>
</evidence>
<feature type="transmembrane region" description="Helical" evidence="5">
    <location>
        <begin position="289"/>
        <end position="311"/>
    </location>
</feature>
<feature type="transmembrane region" description="Helical" evidence="5">
    <location>
        <begin position="158"/>
        <end position="177"/>
    </location>
</feature>
<dbReference type="InterPro" id="IPR036259">
    <property type="entry name" value="MFS_trans_sf"/>
</dbReference>
<dbReference type="Proteomes" id="UP001499910">
    <property type="component" value="Unassembled WGS sequence"/>
</dbReference>
<feature type="transmembrane region" description="Helical" evidence="5">
    <location>
        <begin position="73"/>
        <end position="91"/>
    </location>
</feature>
<gene>
    <name evidence="7" type="ORF">GCM10023209_29750</name>
</gene>
<dbReference type="PANTHER" id="PTHR23521">
    <property type="entry name" value="TRANSPORTER MFS SUPERFAMILY"/>
    <property type="match status" value="1"/>
</dbReference>
<dbReference type="CDD" id="cd17477">
    <property type="entry name" value="MFS_YcaD_like"/>
    <property type="match status" value="1"/>
</dbReference>
<keyword evidence="4 5" id="KW-0472">Membrane</keyword>
<dbReference type="EMBL" id="BAABHW010000005">
    <property type="protein sequence ID" value="GAA5078523.1"/>
    <property type="molecule type" value="Genomic_DNA"/>
</dbReference>
<evidence type="ECO:0000256" key="4">
    <source>
        <dbReference type="ARBA" id="ARBA00023136"/>
    </source>
</evidence>
<feature type="domain" description="Major facilitator superfamily (MFS) profile" evidence="6">
    <location>
        <begin position="7"/>
        <end position="379"/>
    </location>
</feature>
<dbReference type="Pfam" id="PF00083">
    <property type="entry name" value="Sugar_tr"/>
    <property type="match status" value="1"/>
</dbReference>
<dbReference type="PANTHER" id="PTHR23521:SF3">
    <property type="entry name" value="MFS TRANSPORTER"/>
    <property type="match status" value="1"/>
</dbReference>
<feature type="transmembrane region" description="Helical" evidence="5">
    <location>
        <begin position="323"/>
        <end position="347"/>
    </location>
</feature>
<sequence>MLNVIRASWALLFGMFLLQVGNGLQGSLMGVRGALEGFTTFQLSLIGSAYFLGFLGGSSIAPKFIARVGHVRVFAALGSLISAVVISYPIVSDPYVWMALRVVIGFSLSGVYVTAESWLNNSATNETRGQSLSAYMLVQMLGFVAAQGILSAGDPSGWLLFVIPSILVSLSFAPILLSATPTPAFEAARPMTLRQLYTASPFGVVGMLMLGAVFAGQYAMAAVYATEAGFGLGQLSLFVSSFFIGAILFQYPIGWMSDRMDRRLLIIGAAVLAGVAGLVGAMFGDVFTVVLAVGVVSGGFVQPLYALIIAYTNDYLEPEDMAAASGGLIFVNGLGAIAGPPVMGLIMGQVGPAAYWSFMSAILFLVAAYGVWRMTQRVSAYAEEGDYEAVSYAAILPGAASPVAVETAQELYVEAAEEMAEAAEEEAATKE</sequence>
<keyword evidence="8" id="KW-1185">Reference proteome</keyword>
<accession>A0ABP9LIG1</accession>
<name>A0ABP9LIG1_9RHOB</name>
<dbReference type="Gene3D" id="1.20.1250.20">
    <property type="entry name" value="MFS general substrate transporter like domains"/>
    <property type="match status" value="2"/>
</dbReference>
<comment type="caution">
    <text evidence="7">The sequence shown here is derived from an EMBL/GenBank/DDBJ whole genome shotgun (WGS) entry which is preliminary data.</text>
</comment>
<feature type="transmembrane region" description="Helical" evidence="5">
    <location>
        <begin position="353"/>
        <end position="372"/>
    </location>
</feature>
<dbReference type="RefSeq" id="WP_259552980.1">
    <property type="nucleotide sequence ID" value="NZ_BAABHW010000005.1"/>
</dbReference>